<dbReference type="Proteomes" id="UP000679779">
    <property type="component" value="Unassembled WGS sequence"/>
</dbReference>
<evidence type="ECO:0000313" key="3">
    <source>
        <dbReference type="Proteomes" id="UP000679779"/>
    </source>
</evidence>
<feature type="transmembrane region" description="Helical" evidence="1">
    <location>
        <begin position="39"/>
        <end position="61"/>
    </location>
</feature>
<organism evidence="2 3">
    <name type="scientific">Paenibacillus albilobatus</name>
    <dbReference type="NCBI Taxonomy" id="2716884"/>
    <lineage>
        <taxon>Bacteria</taxon>
        <taxon>Bacillati</taxon>
        <taxon>Bacillota</taxon>
        <taxon>Bacilli</taxon>
        <taxon>Bacillales</taxon>
        <taxon>Paenibacillaceae</taxon>
        <taxon>Paenibacillus</taxon>
    </lineage>
</organism>
<keyword evidence="1" id="KW-0812">Transmembrane</keyword>
<dbReference type="EMBL" id="BORQ01000005">
    <property type="protein sequence ID" value="GIO32969.1"/>
    <property type="molecule type" value="Genomic_DNA"/>
</dbReference>
<accession>A0A919XJM9</accession>
<dbReference type="AlphaFoldDB" id="A0A919XJM9"/>
<evidence type="ECO:0000313" key="2">
    <source>
        <dbReference type="EMBL" id="GIO32969.1"/>
    </source>
</evidence>
<protein>
    <submittedName>
        <fullName evidence="2">Uncharacterized protein</fullName>
    </submittedName>
</protein>
<gene>
    <name evidence="2" type="ORF">J2TS6_41100</name>
</gene>
<name>A0A919XJM9_9BACL</name>
<keyword evidence="1" id="KW-1133">Transmembrane helix</keyword>
<keyword evidence="1" id="KW-0472">Membrane</keyword>
<reference evidence="2" key="1">
    <citation type="submission" date="2021-03" db="EMBL/GenBank/DDBJ databases">
        <title>Antimicrobial resistance genes in bacteria isolated from Japanese honey, and their potential for conferring macrolide and lincosamide resistance in the American foulbrood pathogen Paenibacillus larvae.</title>
        <authorList>
            <person name="Okamoto M."/>
            <person name="Kumagai M."/>
            <person name="Kanamori H."/>
            <person name="Takamatsu D."/>
        </authorList>
    </citation>
    <scope>NUCLEOTIDE SEQUENCE</scope>
    <source>
        <strain evidence="2">J2TS6</strain>
    </source>
</reference>
<evidence type="ECO:0000256" key="1">
    <source>
        <dbReference type="SAM" id="Phobius"/>
    </source>
</evidence>
<proteinExistence type="predicted"/>
<dbReference type="RefSeq" id="WP_160042900.1">
    <property type="nucleotide sequence ID" value="NZ_BORQ01000005.1"/>
</dbReference>
<comment type="caution">
    <text evidence="2">The sequence shown here is derived from an EMBL/GenBank/DDBJ whole genome shotgun (WGS) entry which is preliminary data.</text>
</comment>
<sequence length="135" mass="15737">MTAQFKGNKMNIAVCGLLLVAALIRLLLQWTSDYTRMQGAWNIVLVAALVLLSFRFVYVYVRFIRIQDGRVKIVNIQGTRTFEAKDVEKVLIYDHWIRFTMKADRDVFIHLKDLDVPARVSFVAWVAEHLHIEKD</sequence>
<keyword evidence="3" id="KW-1185">Reference proteome</keyword>